<dbReference type="InterPro" id="IPR015915">
    <property type="entry name" value="Kelch-typ_b-propeller"/>
</dbReference>
<dbReference type="PANTHER" id="PTHR24414">
    <property type="entry name" value="F-BOX/KELCH-REPEAT PROTEIN SKIP4"/>
    <property type="match status" value="1"/>
</dbReference>
<dbReference type="InterPro" id="IPR057499">
    <property type="entry name" value="Kelch_FKB95"/>
</dbReference>
<feature type="compositionally biased region" description="Pro residues" evidence="1">
    <location>
        <begin position="112"/>
        <end position="122"/>
    </location>
</feature>
<dbReference type="InterPro" id="IPR050354">
    <property type="entry name" value="F-box/kelch-repeat_ARATH"/>
</dbReference>
<keyword evidence="4" id="KW-1185">Reference proteome</keyword>
<dbReference type="EMBL" id="JADBGQ010000008">
    <property type="protein sequence ID" value="KAG5381784.1"/>
    <property type="molecule type" value="Genomic_DNA"/>
</dbReference>
<dbReference type="InterPro" id="IPR036047">
    <property type="entry name" value="F-box-like_dom_sf"/>
</dbReference>
<dbReference type="Pfam" id="PF25210">
    <property type="entry name" value="Kelch_FKB95"/>
    <property type="match status" value="1"/>
</dbReference>
<comment type="caution">
    <text evidence="3">The sequence shown here is derived from an EMBL/GenBank/DDBJ whole genome shotgun (WGS) entry which is preliminary data.</text>
</comment>
<feature type="region of interest" description="Disordered" evidence="1">
    <location>
        <begin position="99"/>
        <end position="122"/>
    </location>
</feature>
<sequence>MKQQTLNTKHLNLMNVVLTVQTHFLGIVSPKLRKLPLSLFGIFGGFAAVDIPLWLEEAVRLLVVTVVSRFRRERPEREGEKLLVSSRGGLLNLKKPITSMSSREKRRKSSPSPTPPPPKSSPIPSLPYDLVLICVARISRLYYPTLSLVSKSFRSLVSSPELYKTRSLLGFTETCLYVCLQSHRDEATWFTLCLKPGKTLKTGSSGYALARVHVPSSPPSRFRNVVAVGSNIYNIALPRVPILDCKSHTWVEAPSLPVQLSSLSTSVLGRKIYVAGMDSSLKNSFEVFDTETQIWDSVSTKRKESFIFKEKTVSIDGKFHAVTNEEVVAYDPKEGKWEMVGGRMGWCMFSDAYCVIGNVLYSAFDGVFRWYDTEERIWSFLHGLVGLPRITRDRVIRLADYGGKMMVVWDQAGKPSSRYKEIWCAEIALERRHDDDSENEIWGKVEWFDRMLKIKINTYYQVEKVLSTTV</sequence>
<evidence type="ECO:0000313" key="4">
    <source>
        <dbReference type="Proteomes" id="UP000823674"/>
    </source>
</evidence>
<dbReference type="Gene3D" id="2.120.10.80">
    <property type="entry name" value="Kelch-type beta propeller"/>
    <property type="match status" value="1"/>
</dbReference>
<dbReference type="SUPFAM" id="SSF117281">
    <property type="entry name" value="Kelch motif"/>
    <property type="match status" value="1"/>
</dbReference>
<dbReference type="SMART" id="SM00256">
    <property type="entry name" value="FBOX"/>
    <property type="match status" value="1"/>
</dbReference>
<dbReference type="Pfam" id="PF00646">
    <property type="entry name" value="F-box"/>
    <property type="match status" value="1"/>
</dbReference>
<dbReference type="SUPFAM" id="SSF81383">
    <property type="entry name" value="F-box domain"/>
    <property type="match status" value="1"/>
</dbReference>
<evidence type="ECO:0000259" key="2">
    <source>
        <dbReference type="SMART" id="SM00256"/>
    </source>
</evidence>
<accession>A0ABQ7L5C9</accession>
<evidence type="ECO:0000313" key="3">
    <source>
        <dbReference type="EMBL" id="KAG5381784.1"/>
    </source>
</evidence>
<feature type="domain" description="F-box" evidence="2">
    <location>
        <begin position="126"/>
        <end position="166"/>
    </location>
</feature>
<dbReference type="Proteomes" id="UP000823674">
    <property type="component" value="Chromosome A09"/>
</dbReference>
<gene>
    <name evidence="3" type="primary">A09g500700.1_BraROA</name>
    <name evidence="3" type="ORF">IGI04_033254</name>
</gene>
<organism evidence="3 4">
    <name type="scientific">Brassica rapa subsp. trilocularis</name>
    <dbReference type="NCBI Taxonomy" id="1813537"/>
    <lineage>
        <taxon>Eukaryota</taxon>
        <taxon>Viridiplantae</taxon>
        <taxon>Streptophyta</taxon>
        <taxon>Embryophyta</taxon>
        <taxon>Tracheophyta</taxon>
        <taxon>Spermatophyta</taxon>
        <taxon>Magnoliopsida</taxon>
        <taxon>eudicotyledons</taxon>
        <taxon>Gunneridae</taxon>
        <taxon>Pentapetalae</taxon>
        <taxon>rosids</taxon>
        <taxon>malvids</taxon>
        <taxon>Brassicales</taxon>
        <taxon>Brassicaceae</taxon>
        <taxon>Brassiceae</taxon>
        <taxon>Brassica</taxon>
    </lineage>
</organism>
<dbReference type="InterPro" id="IPR001810">
    <property type="entry name" value="F-box_dom"/>
</dbReference>
<proteinExistence type="predicted"/>
<reference evidence="3 4" key="1">
    <citation type="submission" date="2021-03" db="EMBL/GenBank/DDBJ databases">
        <authorList>
            <person name="King G.J."/>
            <person name="Bancroft I."/>
            <person name="Baten A."/>
            <person name="Bloomfield J."/>
            <person name="Borpatragohain P."/>
            <person name="He Z."/>
            <person name="Irish N."/>
            <person name="Irwin J."/>
            <person name="Liu K."/>
            <person name="Mauleon R.P."/>
            <person name="Moore J."/>
            <person name="Morris R."/>
            <person name="Ostergaard L."/>
            <person name="Wang B."/>
            <person name="Wells R."/>
        </authorList>
    </citation>
    <scope>NUCLEOTIDE SEQUENCE [LARGE SCALE GENOMIC DNA]</scope>
    <source>
        <strain evidence="3">R-o-18</strain>
        <tissue evidence="3">Leaf</tissue>
    </source>
</reference>
<evidence type="ECO:0000256" key="1">
    <source>
        <dbReference type="SAM" id="MobiDB-lite"/>
    </source>
</evidence>
<dbReference type="PANTHER" id="PTHR24414:SF148">
    <property type="entry name" value="F-BOX DOMAIN-CONTAINING PROTEIN"/>
    <property type="match status" value="1"/>
</dbReference>
<name>A0ABQ7L5C9_BRACM</name>
<dbReference type="CDD" id="cd22152">
    <property type="entry name" value="F-box_AtAFR-like"/>
    <property type="match status" value="1"/>
</dbReference>
<protein>
    <recommendedName>
        <fullName evidence="2">F-box domain-containing protein</fullName>
    </recommendedName>
</protein>